<organism evidence="1 2">
    <name type="scientific">Sphingomonas parva</name>
    <dbReference type="NCBI Taxonomy" id="2555898"/>
    <lineage>
        <taxon>Bacteria</taxon>
        <taxon>Pseudomonadati</taxon>
        <taxon>Pseudomonadota</taxon>
        <taxon>Alphaproteobacteria</taxon>
        <taxon>Sphingomonadales</taxon>
        <taxon>Sphingomonadaceae</taxon>
        <taxon>Sphingomonas</taxon>
    </lineage>
</organism>
<keyword evidence="2" id="KW-1185">Reference proteome</keyword>
<evidence type="ECO:0000313" key="1">
    <source>
        <dbReference type="EMBL" id="TFI58763.1"/>
    </source>
</evidence>
<evidence type="ECO:0000313" key="2">
    <source>
        <dbReference type="Proteomes" id="UP000298213"/>
    </source>
</evidence>
<gene>
    <name evidence="1" type="ORF">E2493_07810</name>
</gene>
<dbReference type="AlphaFoldDB" id="A0A4Y8ZRY0"/>
<dbReference type="EMBL" id="SPDV01000012">
    <property type="protein sequence ID" value="TFI58763.1"/>
    <property type="molecule type" value="Genomic_DNA"/>
</dbReference>
<protein>
    <submittedName>
        <fullName evidence="1">Uncharacterized protein</fullName>
    </submittedName>
</protein>
<proteinExistence type="predicted"/>
<comment type="caution">
    <text evidence="1">The sequence shown here is derived from an EMBL/GenBank/DDBJ whole genome shotgun (WGS) entry which is preliminary data.</text>
</comment>
<accession>A0A4Y8ZRY0</accession>
<reference evidence="1 2" key="1">
    <citation type="submission" date="2019-03" db="EMBL/GenBank/DDBJ databases">
        <title>Genome sequence of Sphingomonas sp. 17J27-24.</title>
        <authorList>
            <person name="Kim M."/>
            <person name="Maeng S."/>
            <person name="Sathiyaraj S."/>
        </authorList>
    </citation>
    <scope>NUCLEOTIDE SEQUENCE [LARGE SCALE GENOMIC DNA]</scope>
    <source>
        <strain evidence="1 2">17J27-24</strain>
    </source>
</reference>
<dbReference type="Proteomes" id="UP000298213">
    <property type="component" value="Unassembled WGS sequence"/>
</dbReference>
<name>A0A4Y8ZRY0_9SPHN</name>
<sequence>MLGLVVGELADAARSVEHHAASAALLLVEALAARLAGRGAADLAAVLGPAALAEVAAGEAGLAALRRLALALHRHVLRLAVAAGAAGAAGVAPVAGGGAAADRFGLGLVHVAAELARAAARLRLLEVAPAHAGVFVVRHRHSPVCSSSTFSARPRSS</sequence>